<evidence type="ECO:0000313" key="1">
    <source>
        <dbReference type="EMBL" id="PLW74954.1"/>
    </source>
</evidence>
<gene>
    <name evidence="1" type="ORF">C0081_21870</name>
</gene>
<evidence type="ECO:0000313" key="2">
    <source>
        <dbReference type="Proteomes" id="UP000234881"/>
    </source>
</evidence>
<keyword evidence="2" id="KW-1185">Reference proteome</keyword>
<dbReference type="RefSeq" id="WP_101535854.1">
    <property type="nucleotide sequence ID" value="NZ_JBFHIU010000057.1"/>
</dbReference>
<dbReference type="OrthoDB" id="7678486at2"/>
<accession>A0A2N5XKE5</accession>
<dbReference type="Proteomes" id="UP000234881">
    <property type="component" value="Unassembled WGS sequence"/>
</dbReference>
<proteinExistence type="predicted"/>
<evidence type="ECO:0008006" key="3">
    <source>
        <dbReference type="Google" id="ProtNLM"/>
    </source>
</evidence>
<dbReference type="AlphaFoldDB" id="A0A2N5XKE5"/>
<dbReference type="EMBL" id="PKUQ01000055">
    <property type="protein sequence ID" value="PLW74954.1"/>
    <property type="molecule type" value="Genomic_DNA"/>
</dbReference>
<sequence length="208" mass="21544">MSVSLPSIRDLFAVAVVGISLSGCANGVGGLNLPGSNSNAPTVQSSASDVANAGTIMDDTTRLVLSNPKKITGYCPSVSILGDTNIFQSYAKGGDGNAQMLIHQASITQTARECTTLGAEMFIKVGVAGRVLGGPKSSDSSKAVLPLRIVVKQQDDVLYTKLHKVTVTLTPPDRSALFAKVDEGIAIPTPSQKNVQILVGFDTSGAKR</sequence>
<protein>
    <recommendedName>
        <fullName evidence="3">Lipoprotein</fullName>
    </recommendedName>
</protein>
<reference evidence="1 2" key="1">
    <citation type="submission" date="2018-01" db="EMBL/GenBank/DDBJ databases">
        <title>The draft genome sequence of Cohaesibacter sp. H1304.</title>
        <authorList>
            <person name="Wang N.-N."/>
            <person name="Du Z.-J."/>
        </authorList>
    </citation>
    <scope>NUCLEOTIDE SEQUENCE [LARGE SCALE GENOMIC DNA]</scope>
    <source>
        <strain evidence="1 2">H1304</strain>
    </source>
</reference>
<organism evidence="1 2">
    <name type="scientific">Cohaesibacter celericrescens</name>
    <dbReference type="NCBI Taxonomy" id="2067669"/>
    <lineage>
        <taxon>Bacteria</taxon>
        <taxon>Pseudomonadati</taxon>
        <taxon>Pseudomonadota</taxon>
        <taxon>Alphaproteobacteria</taxon>
        <taxon>Hyphomicrobiales</taxon>
        <taxon>Cohaesibacteraceae</taxon>
    </lineage>
</organism>
<name>A0A2N5XKE5_9HYPH</name>
<comment type="caution">
    <text evidence="1">The sequence shown here is derived from an EMBL/GenBank/DDBJ whole genome shotgun (WGS) entry which is preliminary data.</text>
</comment>